<keyword evidence="2" id="KW-1185">Reference proteome</keyword>
<dbReference type="Proteomes" id="UP000515202">
    <property type="component" value="Unplaced"/>
</dbReference>
<dbReference type="OrthoDB" id="2019884at2759"/>
<feature type="region of interest" description="Disordered" evidence="1">
    <location>
        <begin position="94"/>
        <end position="146"/>
    </location>
</feature>
<feature type="compositionally biased region" description="Basic and acidic residues" evidence="1">
    <location>
        <begin position="100"/>
        <end position="131"/>
    </location>
</feature>
<gene>
    <name evidence="3" type="primary">FAM166B</name>
</gene>
<sequence>MGQTYGQMTGQLLRGAPGLAWPPARRILLPPIRPPRSPEVPRGSLPVRRGQGRRSSSMIPGYTGFVPQAQFIFAKNCSQVWAEALNDFTQWHGEQGSQELPKEVKGEDVEKDQEPKLEPEQEVEKEPELRQEVGQASPYSMDDRDPRKFFMSGEGKWVMTKGVGRPPGDPHSVSPSPQASLVMCPVPASSSAPAFLCSPTRHCKNLDRRTHGGDPRRVSNISPHFQRPTLRTWVFYLTMGAMCQGISSSLVAHMGISPMMLWASAPSRSSSWHRYLDFEFFLPFSSIPAILWKERWAGGWGEAQREKRKWAGGQAPFLLIGVINK</sequence>
<protein>
    <submittedName>
        <fullName evidence="3">Protein FAM166B isoform X1</fullName>
    </submittedName>
</protein>
<feature type="region of interest" description="Disordered" evidence="1">
    <location>
        <begin position="29"/>
        <end position="60"/>
    </location>
</feature>
<dbReference type="CTD" id="730112"/>
<dbReference type="PANTHER" id="PTHR22146:SF8">
    <property type="entry name" value="PROTEIN FAM166B"/>
    <property type="match status" value="1"/>
</dbReference>
<evidence type="ECO:0000313" key="3">
    <source>
        <dbReference type="RefSeq" id="XP_023379792.1"/>
    </source>
</evidence>
<proteinExistence type="predicted"/>
<name>A0A6P6BXF7_PTEVA</name>
<reference evidence="3" key="1">
    <citation type="submission" date="2025-08" db="UniProtKB">
        <authorList>
            <consortium name="RefSeq"/>
        </authorList>
    </citation>
    <scope>IDENTIFICATION</scope>
    <source>
        <tissue evidence="3">Kidney</tissue>
    </source>
</reference>
<evidence type="ECO:0000313" key="2">
    <source>
        <dbReference type="Proteomes" id="UP000515202"/>
    </source>
</evidence>
<organism evidence="2 3">
    <name type="scientific">Pteropus vampyrus</name>
    <name type="common">Large flying fox</name>
    <dbReference type="NCBI Taxonomy" id="132908"/>
    <lineage>
        <taxon>Eukaryota</taxon>
        <taxon>Metazoa</taxon>
        <taxon>Chordata</taxon>
        <taxon>Craniata</taxon>
        <taxon>Vertebrata</taxon>
        <taxon>Euteleostomi</taxon>
        <taxon>Mammalia</taxon>
        <taxon>Eutheria</taxon>
        <taxon>Laurasiatheria</taxon>
        <taxon>Chiroptera</taxon>
        <taxon>Yinpterochiroptera</taxon>
        <taxon>Pteropodoidea</taxon>
        <taxon>Pteropodidae</taxon>
        <taxon>Pteropodinae</taxon>
        <taxon>Pteropus</taxon>
    </lineage>
</organism>
<dbReference type="GeneID" id="105306452"/>
<evidence type="ECO:0000256" key="1">
    <source>
        <dbReference type="SAM" id="MobiDB-lite"/>
    </source>
</evidence>
<dbReference type="AlphaFoldDB" id="A0A6P6BXF7"/>
<dbReference type="RefSeq" id="XP_023379792.1">
    <property type="nucleotide sequence ID" value="XM_023524024.1"/>
</dbReference>
<accession>A0A6P6BXF7</accession>
<dbReference type="PANTHER" id="PTHR22146">
    <property type="entry name" value="CAT EYE SYNDROME CRITICAL REGION PROTEIN 6"/>
    <property type="match status" value="1"/>
</dbReference>